<sequence length="222" mass="24883">MESKVASLKEGSDSSILEKDAAFTIRTVPVLDTVNETEEEIARDTAEAFTEFTESEYKKLLRKIDIMIVPLMWIAYGVQQAGLSTQATLGLRTDLHLVGNQYALLSTFFYVSYLAFEFPFAWLMQKVPIGKTLGVVMLLWGVDVLCMAWARHWVDLSVMRAIQGALECSISPAFLLIVGSFYTRQEQVLRTMIYASSNAGFGLIMDLIMYRLGKIGGPSPWK</sequence>
<protein>
    <submittedName>
        <fullName evidence="1">Uncharacterized protein</fullName>
    </submittedName>
</protein>
<organism evidence="1 2">
    <name type="scientific">Naganishia onofrii</name>
    <dbReference type="NCBI Taxonomy" id="1851511"/>
    <lineage>
        <taxon>Eukaryota</taxon>
        <taxon>Fungi</taxon>
        <taxon>Dikarya</taxon>
        <taxon>Basidiomycota</taxon>
        <taxon>Agaricomycotina</taxon>
        <taxon>Tremellomycetes</taxon>
        <taxon>Filobasidiales</taxon>
        <taxon>Filobasidiaceae</taxon>
        <taxon>Naganishia</taxon>
    </lineage>
</organism>
<accession>A0ACC2XA90</accession>
<dbReference type="Proteomes" id="UP001234202">
    <property type="component" value="Unassembled WGS sequence"/>
</dbReference>
<name>A0ACC2XA90_9TREE</name>
<gene>
    <name evidence="1" type="ORF">QFC24_005270</name>
</gene>
<comment type="caution">
    <text evidence="1">The sequence shown here is derived from an EMBL/GenBank/DDBJ whole genome shotgun (WGS) entry which is preliminary data.</text>
</comment>
<keyword evidence="2" id="KW-1185">Reference proteome</keyword>
<reference evidence="1" key="1">
    <citation type="submission" date="2023-04" db="EMBL/GenBank/DDBJ databases">
        <title>Draft Genome sequencing of Naganishia species isolated from polar environments using Oxford Nanopore Technology.</title>
        <authorList>
            <person name="Leo P."/>
            <person name="Venkateswaran K."/>
        </authorList>
    </citation>
    <scope>NUCLEOTIDE SEQUENCE</scope>
    <source>
        <strain evidence="1">DBVPG 5303</strain>
    </source>
</reference>
<evidence type="ECO:0000313" key="2">
    <source>
        <dbReference type="Proteomes" id="UP001234202"/>
    </source>
</evidence>
<proteinExistence type="predicted"/>
<evidence type="ECO:0000313" key="1">
    <source>
        <dbReference type="EMBL" id="KAJ9120316.1"/>
    </source>
</evidence>
<dbReference type="EMBL" id="JASBWV010000021">
    <property type="protein sequence ID" value="KAJ9120316.1"/>
    <property type="molecule type" value="Genomic_DNA"/>
</dbReference>